<accession>A0A7M2WRQ1</accession>
<name>A0A7M2WRQ1_9BACT</name>
<protein>
    <submittedName>
        <fullName evidence="2">Methyltransferase domain-containing protein</fullName>
    </submittedName>
</protein>
<evidence type="ECO:0000313" key="2">
    <source>
        <dbReference type="EMBL" id="QOV88069.1"/>
    </source>
</evidence>
<dbReference type="GO" id="GO:0008168">
    <property type="term" value="F:methyltransferase activity"/>
    <property type="evidence" value="ECO:0007669"/>
    <property type="project" value="UniProtKB-KW"/>
</dbReference>
<dbReference type="PANTHER" id="PTHR42912">
    <property type="entry name" value="METHYLTRANSFERASE"/>
    <property type="match status" value="1"/>
</dbReference>
<dbReference type="RefSeq" id="WP_206291036.1">
    <property type="nucleotide sequence ID" value="NZ_CP063458.1"/>
</dbReference>
<organism evidence="2 3">
    <name type="scientific">Humisphaera borealis</name>
    <dbReference type="NCBI Taxonomy" id="2807512"/>
    <lineage>
        <taxon>Bacteria</taxon>
        <taxon>Pseudomonadati</taxon>
        <taxon>Planctomycetota</taxon>
        <taxon>Phycisphaerae</taxon>
        <taxon>Tepidisphaerales</taxon>
        <taxon>Tepidisphaeraceae</taxon>
        <taxon>Humisphaera</taxon>
    </lineage>
</organism>
<reference evidence="2 3" key="1">
    <citation type="submission" date="2020-10" db="EMBL/GenBank/DDBJ databases">
        <title>Wide distribution of Phycisphaera-like planctomycetes from WD2101 soil group in peatlands and genome analysis of the first cultivated representative.</title>
        <authorList>
            <person name="Dedysh S.N."/>
            <person name="Beletsky A.V."/>
            <person name="Ivanova A."/>
            <person name="Kulichevskaya I.S."/>
            <person name="Suzina N.E."/>
            <person name="Philippov D.A."/>
            <person name="Rakitin A.L."/>
            <person name="Mardanov A.V."/>
            <person name="Ravin N.V."/>
        </authorList>
    </citation>
    <scope>NUCLEOTIDE SEQUENCE [LARGE SCALE GENOMIC DNA]</scope>
    <source>
        <strain evidence="2 3">M1803</strain>
    </source>
</reference>
<dbReference type="EMBL" id="CP063458">
    <property type="protein sequence ID" value="QOV88069.1"/>
    <property type="molecule type" value="Genomic_DNA"/>
</dbReference>
<dbReference type="Pfam" id="PF13649">
    <property type="entry name" value="Methyltransf_25"/>
    <property type="match status" value="1"/>
</dbReference>
<dbReference type="GO" id="GO:0032259">
    <property type="term" value="P:methylation"/>
    <property type="evidence" value="ECO:0007669"/>
    <property type="project" value="UniProtKB-KW"/>
</dbReference>
<dbReference type="InterPro" id="IPR029063">
    <property type="entry name" value="SAM-dependent_MTases_sf"/>
</dbReference>
<gene>
    <name evidence="2" type="ORF">IPV69_17610</name>
</gene>
<dbReference type="Gene3D" id="3.40.50.150">
    <property type="entry name" value="Vaccinia Virus protein VP39"/>
    <property type="match status" value="1"/>
</dbReference>
<keyword evidence="3" id="KW-1185">Reference proteome</keyword>
<evidence type="ECO:0000313" key="3">
    <source>
        <dbReference type="Proteomes" id="UP000593765"/>
    </source>
</evidence>
<dbReference type="KEGG" id="hbs:IPV69_17610"/>
<feature type="domain" description="Methyltransferase" evidence="1">
    <location>
        <begin position="57"/>
        <end position="153"/>
    </location>
</feature>
<keyword evidence="2" id="KW-0489">Methyltransferase</keyword>
<proteinExistence type="predicted"/>
<dbReference type="AlphaFoldDB" id="A0A7M2WRQ1"/>
<dbReference type="InterPro" id="IPR041698">
    <property type="entry name" value="Methyltransf_25"/>
</dbReference>
<dbReference type="CDD" id="cd02440">
    <property type="entry name" value="AdoMet_MTases"/>
    <property type="match status" value="1"/>
</dbReference>
<keyword evidence="2" id="KW-0808">Transferase</keyword>
<sequence>MARPPRPPRDASRRYHDRVARQYDSIYDDPYWAFHDELTWRMIKPYLPRDANAGCCDLGCGTGKWGLKLLKSGFPTTFVDNAAAMVEQTRAKVDELGEAKAKKATLLVADIVDLSAIADDSFMLTTAMGDPLSICSDPAAAAREMFRTTKSGGVVIATADNKFAALDHYIERGNLTALEEFVRSGRTNWLTADERERFELTTFTPASLRKLFEKVGFEVLAVDGKTILPVRQNKYILEQEEGAVRRLIALEEELGKDPASAGRAAHLQIVAKKP</sequence>
<dbReference type="InterPro" id="IPR050508">
    <property type="entry name" value="Methyltransf_Superfamily"/>
</dbReference>
<dbReference type="SUPFAM" id="SSF53335">
    <property type="entry name" value="S-adenosyl-L-methionine-dependent methyltransferases"/>
    <property type="match status" value="1"/>
</dbReference>
<evidence type="ECO:0000259" key="1">
    <source>
        <dbReference type="Pfam" id="PF13649"/>
    </source>
</evidence>
<dbReference type="Proteomes" id="UP000593765">
    <property type="component" value="Chromosome"/>
</dbReference>